<feature type="region of interest" description="Disordered" evidence="1">
    <location>
        <begin position="365"/>
        <end position="387"/>
    </location>
</feature>
<evidence type="ECO:0000313" key="3">
    <source>
        <dbReference type="Proteomes" id="UP000015105"/>
    </source>
</evidence>
<reference evidence="2" key="3">
    <citation type="journal article" date="2017" name="Nature">
        <title>Genome sequence of the progenitor of the wheat D genome Aegilops tauschii.</title>
        <authorList>
            <person name="Luo M.C."/>
            <person name="Gu Y.Q."/>
            <person name="Puiu D."/>
            <person name="Wang H."/>
            <person name="Twardziok S.O."/>
            <person name="Deal K.R."/>
            <person name="Huo N."/>
            <person name="Zhu T."/>
            <person name="Wang L."/>
            <person name="Wang Y."/>
            <person name="McGuire P.E."/>
            <person name="Liu S."/>
            <person name="Long H."/>
            <person name="Ramasamy R.K."/>
            <person name="Rodriguez J.C."/>
            <person name="Van S.L."/>
            <person name="Yuan L."/>
            <person name="Wang Z."/>
            <person name="Xia Z."/>
            <person name="Xiao L."/>
            <person name="Anderson O.D."/>
            <person name="Ouyang S."/>
            <person name="Liang Y."/>
            <person name="Zimin A.V."/>
            <person name="Pertea G."/>
            <person name="Qi P."/>
            <person name="Bennetzen J.L."/>
            <person name="Dai X."/>
            <person name="Dawson M.W."/>
            <person name="Muller H.G."/>
            <person name="Kugler K."/>
            <person name="Rivarola-Duarte L."/>
            <person name="Spannagl M."/>
            <person name="Mayer K.F.X."/>
            <person name="Lu F.H."/>
            <person name="Bevan M.W."/>
            <person name="Leroy P."/>
            <person name="Li P."/>
            <person name="You F.M."/>
            <person name="Sun Q."/>
            <person name="Liu Z."/>
            <person name="Lyons E."/>
            <person name="Wicker T."/>
            <person name="Salzberg S.L."/>
            <person name="Devos K.M."/>
            <person name="Dvorak J."/>
        </authorList>
    </citation>
    <scope>NUCLEOTIDE SEQUENCE [LARGE SCALE GENOMIC DNA]</scope>
    <source>
        <strain evidence="2">cv. AL8/78</strain>
    </source>
</reference>
<reference evidence="2" key="5">
    <citation type="journal article" date="2021" name="G3 (Bethesda)">
        <title>Aegilops tauschii genome assembly Aet v5.0 features greater sequence contiguity and improved annotation.</title>
        <authorList>
            <person name="Wang L."/>
            <person name="Zhu T."/>
            <person name="Rodriguez J.C."/>
            <person name="Deal K.R."/>
            <person name="Dubcovsky J."/>
            <person name="McGuire P.E."/>
            <person name="Lux T."/>
            <person name="Spannagl M."/>
            <person name="Mayer K.F.X."/>
            <person name="Baldrich P."/>
            <person name="Meyers B.C."/>
            <person name="Huo N."/>
            <person name="Gu Y.Q."/>
            <person name="Zhou H."/>
            <person name="Devos K.M."/>
            <person name="Bennetzen J.L."/>
            <person name="Unver T."/>
            <person name="Budak H."/>
            <person name="Gulick P.J."/>
            <person name="Galiba G."/>
            <person name="Kalapos B."/>
            <person name="Nelson D.R."/>
            <person name="Li P."/>
            <person name="You F.M."/>
            <person name="Luo M.C."/>
            <person name="Dvorak J."/>
        </authorList>
    </citation>
    <scope>NUCLEOTIDE SEQUENCE [LARGE SCALE GENOMIC DNA]</scope>
    <source>
        <strain evidence="2">cv. AL8/78</strain>
    </source>
</reference>
<protein>
    <submittedName>
        <fullName evidence="2">Uncharacterized protein</fullName>
    </submittedName>
</protein>
<accession>A0A453F705</accession>
<reference evidence="2" key="4">
    <citation type="submission" date="2019-03" db="UniProtKB">
        <authorList>
            <consortium name="EnsemblPlants"/>
        </authorList>
    </citation>
    <scope>IDENTIFICATION</scope>
</reference>
<proteinExistence type="predicted"/>
<dbReference type="Gramene" id="AET3Gv20591100.2">
    <property type="protein sequence ID" value="AET3Gv20591100.2"/>
    <property type="gene ID" value="AET3Gv20591100"/>
</dbReference>
<name>A0A453F705_AEGTS</name>
<evidence type="ECO:0000313" key="2">
    <source>
        <dbReference type="EnsemblPlants" id="AET3Gv20591100.2"/>
    </source>
</evidence>
<sequence length="516" mass="59304">MSYWRSCVEPPRILLKILSVELWHWWSLKLDTDNSCFSKHLLHEGKHWFSELCSCSITSAPVLQHSWLATMAAPLCRRMRKMGIGLHLIQFEQLLLFDKASINDQWQLDYDKHDVVCAIPRHEISQGAIQIMSMTVHWPFFNQTKLKGSGQLDKQCNSDQITNGSRARIQLTVLNHGLFSHTTYSQQHGIFLLQFVPVLCKMMSASETRSLISLWSHHILLDYMFEQSICHDWESLFYSNQRTPLADFGMVDSSSARMGIPIISQVVSKHHCVFPICAIIQTDSDQCKREWHPQCFLNKWLEEVGNGQNKTDFVPLCCYAWGLLNPNCYQVSMNSCFHGYSFLYGLVLLQWEIAWTLHLEFSSGGNNSGQPFRPPSTTCAKSTGKQEINQGRRGDRADVGYVCCIYYTCYSDQDPGGHNNYPDTFHRQASVEHDYYLCGVEVFINYDYHRDYDQAKQHRVQWDPGGSRWHRLGVKPNLKEGRMLGAHLTCMGLPRLAHGPGLVENPSDYKYARGSN</sequence>
<dbReference type="Proteomes" id="UP000015105">
    <property type="component" value="Chromosome 3D"/>
</dbReference>
<dbReference type="AlphaFoldDB" id="A0A453F705"/>
<reference evidence="3" key="1">
    <citation type="journal article" date="2014" name="Science">
        <title>Ancient hybridizations among the ancestral genomes of bread wheat.</title>
        <authorList>
            <consortium name="International Wheat Genome Sequencing Consortium,"/>
            <person name="Marcussen T."/>
            <person name="Sandve S.R."/>
            <person name="Heier L."/>
            <person name="Spannagl M."/>
            <person name="Pfeifer M."/>
            <person name="Jakobsen K.S."/>
            <person name="Wulff B.B."/>
            <person name="Steuernagel B."/>
            <person name="Mayer K.F."/>
            <person name="Olsen O.A."/>
        </authorList>
    </citation>
    <scope>NUCLEOTIDE SEQUENCE [LARGE SCALE GENOMIC DNA]</scope>
    <source>
        <strain evidence="3">cv. AL8/78</strain>
    </source>
</reference>
<reference evidence="3" key="2">
    <citation type="journal article" date="2017" name="Nat. Plants">
        <title>The Aegilops tauschii genome reveals multiple impacts of transposons.</title>
        <authorList>
            <person name="Zhao G."/>
            <person name="Zou C."/>
            <person name="Li K."/>
            <person name="Wang K."/>
            <person name="Li T."/>
            <person name="Gao L."/>
            <person name="Zhang X."/>
            <person name="Wang H."/>
            <person name="Yang Z."/>
            <person name="Liu X."/>
            <person name="Jiang W."/>
            <person name="Mao L."/>
            <person name="Kong X."/>
            <person name="Jiao Y."/>
            <person name="Jia J."/>
        </authorList>
    </citation>
    <scope>NUCLEOTIDE SEQUENCE [LARGE SCALE GENOMIC DNA]</scope>
    <source>
        <strain evidence="3">cv. AL8/78</strain>
    </source>
</reference>
<evidence type="ECO:0000256" key="1">
    <source>
        <dbReference type="SAM" id="MobiDB-lite"/>
    </source>
</evidence>
<dbReference type="EnsemblPlants" id="AET3Gv20591100.2">
    <property type="protein sequence ID" value="AET3Gv20591100.2"/>
    <property type="gene ID" value="AET3Gv20591100"/>
</dbReference>
<organism evidence="2 3">
    <name type="scientific">Aegilops tauschii subsp. strangulata</name>
    <name type="common">Goatgrass</name>
    <dbReference type="NCBI Taxonomy" id="200361"/>
    <lineage>
        <taxon>Eukaryota</taxon>
        <taxon>Viridiplantae</taxon>
        <taxon>Streptophyta</taxon>
        <taxon>Embryophyta</taxon>
        <taxon>Tracheophyta</taxon>
        <taxon>Spermatophyta</taxon>
        <taxon>Magnoliopsida</taxon>
        <taxon>Liliopsida</taxon>
        <taxon>Poales</taxon>
        <taxon>Poaceae</taxon>
        <taxon>BOP clade</taxon>
        <taxon>Pooideae</taxon>
        <taxon>Triticodae</taxon>
        <taxon>Triticeae</taxon>
        <taxon>Triticinae</taxon>
        <taxon>Aegilops</taxon>
    </lineage>
</organism>
<keyword evidence="3" id="KW-1185">Reference proteome</keyword>